<keyword evidence="5" id="KW-0325">Glycoprotein</keyword>
<dbReference type="Gene3D" id="1.10.640.10">
    <property type="entry name" value="Haem peroxidase domain superfamily, animal type"/>
    <property type="match status" value="1"/>
</dbReference>
<protein>
    <recommendedName>
        <fullName evidence="10">Chorion peroxidase</fullName>
    </recommendedName>
</protein>
<dbReference type="FunFam" id="1.10.640.10:FF:000003">
    <property type="entry name" value="chorion peroxidase"/>
    <property type="match status" value="1"/>
</dbReference>
<evidence type="ECO:0000256" key="4">
    <source>
        <dbReference type="ARBA" id="ARBA00022729"/>
    </source>
</evidence>
<evidence type="ECO:0000256" key="6">
    <source>
        <dbReference type="PIRSR" id="PIRSR619791-2"/>
    </source>
</evidence>
<dbReference type="PRINTS" id="PR00457">
    <property type="entry name" value="ANPEROXIDASE"/>
</dbReference>
<reference evidence="8" key="1">
    <citation type="journal article" date="2020" name="Cell">
        <title>Large-Scale Comparative Analyses of Tick Genomes Elucidate Their Genetic Diversity and Vector Capacities.</title>
        <authorList>
            <consortium name="Tick Genome and Microbiome Consortium (TIGMIC)"/>
            <person name="Jia N."/>
            <person name="Wang J."/>
            <person name="Shi W."/>
            <person name="Du L."/>
            <person name="Sun Y."/>
            <person name="Zhan W."/>
            <person name="Jiang J.F."/>
            <person name="Wang Q."/>
            <person name="Zhang B."/>
            <person name="Ji P."/>
            <person name="Bell-Sakyi L."/>
            <person name="Cui X.M."/>
            <person name="Yuan T.T."/>
            <person name="Jiang B.G."/>
            <person name="Yang W.F."/>
            <person name="Lam T.T."/>
            <person name="Chang Q.C."/>
            <person name="Ding S.J."/>
            <person name="Wang X.J."/>
            <person name="Zhu J.G."/>
            <person name="Ruan X.D."/>
            <person name="Zhao L."/>
            <person name="Wei J.T."/>
            <person name="Ye R.Z."/>
            <person name="Que T.C."/>
            <person name="Du C.H."/>
            <person name="Zhou Y.H."/>
            <person name="Cheng J.X."/>
            <person name="Dai P.F."/>
            <person name="Guo W.B."/>
            <person name="Han X.H."/>
            <person name="Huang E.J."/>
            <person name="Li L.F."/>
            <person name="Wei W."/>
            <person name="Gao Y.C."/>
            <person name="Liu J.Z."/>
            <person name="Shao H.Z."/>
            <person name="Wang X."/>
            <person name="Wang C.C."/>
            <person name="Yang T.C."/>
            <person name="Huo Q.B."/>
            <person name="Li W."/>
            <person name="Chen H.Y."/>
            <person name="Chen S.E."/>
            <person name="Zhou L.G."/>
            <person name="Ni X.B."/>
            <person name="Tian J.H."/>
            <person name="Sheng Y."/>
            <person name="Liu T."/>
            <person name="Pan Y.S."/>
            <person name="Xia L.Y."/>
            <person name="Li J."/>
            <person name="Zhao F."/>
            <person name="Cao W.C."/>
        </authorList>
    </citation>
    <scope>NUCLEOTIDE SEQUENCE</scope>
    <source>
        <strain evidence="8">Rmic-2018</strain>
    </source>
</reference>
<evidence type="ECO:0000256" key="2">
    <source>
        <dbReference type="ARBA" id="ARBA00022525"/>
    </source>
</evidence>
<dbReference type="GO" id="GO:0046872">
    <property type="term" value="F:metal ion binding"/>
    <property type="evidence" value="ECO:0007669"/>
    <property type="project" value="UniProtKB-KW"/>
</dbReference>
<dbReference type="InterPro" id="IPR010255">
    <property type="entry name" value="Haem_peroxidase_sf"/>
</dbReference>
<keyword evidence="3" id="KW-0560">Oxidoreductase</keyword>
<dbReference type="SUPFAM" id="SSF48113">
    <property type="entry name" value="Heme-dependent peroxidases"/>
    <property type="match status" value="1"/>
</dbReference>
<evidence type="ECO:0000256" key="3">
    <source>
        <dbReference type="ARBA" id="ARBA00022559"/>
    </source>
</evidence>
<dbReference type="GO" id="GO:0006979">
    <property type="term" value="P:response to oxidative stress"/>
    <property type="evidence" value="ECO:0007669"/>
    <property type="project" value="InterPro"/>
</dbReference>
<dbReference type="CDD" id="cd09823">
    <property type="entry name" value="peroxinectin_like"/>
    <property type="match status" value="1"/>
</dbReference>
<feature type="region of interest" description="Disordered" evidence="7">
    <location>
        <begin position="162"/>
        <end position="203"/>
    </location>
</feature>
<keyword evidence="3" id="KW-0575">Peroxidase</keyword>
<gene>
    <name evidence="8" type="ORF">HPB51_029366</name>
</gene>
<evidence type="ECO:0000256" key="5">
    <source>
        <dbReference type="ARBA" id="ARBA00023180"/>
    </source>
</evidence>
<dbReference type="VEuPathDB" id="VectorBase:LOC119187450"/>
<name>A0A9J6CUS3_RHIMP</name>
<evidence type="ECO:0000256" key="1">
    <source>
        <dbReference type="ARBA" id="ARBA00004613"/>
    </source>
</evidence>
<evidence type="ECO:0000313" key="9">
    <source>
        <dbReference type="Proteomes" id="UP000821866"/>
    </source>
</evidence>
<dbReference type="AlphaFoldDB" id="A0A9J6CUS3"/>
<dbReference type="GO" id="GO:0004601">
    <property type="term" value="F:peroxidase activity"/>
    <property type="evidence" value="ECO:0007669"/>
    <property type="project" value="UniProtKB-KW"/>
</dbReference>
<evidence type="ECO:0000256" key="7">
    <source>
        <dbReference type="SAM" id="MobiDB-lite"/>
    </source>
</evidence>
<keyword evidence="2" id="KW-0964">Secreted</keyword>
<keyword evidence="9" id="KW-1185">Reference proteome</keyword>
<keyword evidence="4" id="KW-0732">Signal</keyword>
<sequence length="931" mass="104415">MDYGGGCAALPERNNDKVKSMAENEVLVCKFSRCRCVCLRCDYRIGQRKAVNRTRSSQHFRRVVRSVSFRSFYACRSITLLSQSNEPAAQTTVPYASAPGLPRRVSSRLEISRLFMHPALSLADNRHREARCVSAAIGTEMQILLLTAVLALLVLADPSWAQRRRGQGGGRNQSRGQSRGQGQQSQRQVAAAGRPNSDCQTSSGQPGICQAVSHCVFQFNVIEDIASSPCGVGPHVCCPLDTPAASGQSPVSRPVTVIGRRVAVPKISKDDLDIAGRASLSVVRGIEDVERTLLNDGIFAKRHTTASLHAAFFGSKPIVQSLGRDGLIGLEATRELARRFNLDSTQGRDGLQRFNIQNTVIADACPKIPRCPSTKYRSADGLCNNLRNREWGKSLTAFERFMPPNYADGKPACMHCDYFHASTNKNTLMLMQFAQFVDHDLTLTGVSRFRNGSAITCCDEELMANPSKRHYACMPIELPADDHFYAQFRLRCLEFVRSVPAPRPKCTLGPREQLNQLTAYMDASNIYGSTEEEAKSLRSFRDGRLASTFFSRDELLPRQTDSTQECNEQGTDFICFRAGDERVNEQLSLTAMHTLWMREHNRVAAELHRLNPGWKDEILYQEARRIVAAEFQHIAFNEFLPILLGRNVMEQFDLLLTPYGYSHSYDPELNAGIGNVFAAAAYRYGHTLVQGNIELINEDGSVHKRIPLATQFFNPAEIYAPGNLDRFYRGLISQPAQTYDRFVTEQLTNHLYEPLGQGFGMDLVALNIQRGRDHGIPSYNDWREYCGMARITDFSQLADIMTPESAQAFGRVYKYPDDIDLFPAGVNERSVPGGTLGPTFACIVAEQFRRMKNGDRFWYENGGLESSFNEVQVEQIRKASLARIICDNTNLQYVQPLAMIREVNWNPKVDCNGQDIPRVDLDNWQNEPVWT</sequence>
<feature type="binding site" description="axial binding residue" evidence="6">
    <location>
        <position position="686"/>
    </location>
    <ligand>
        <name>heme b</name>
        <dbReference type="ChEBI" id="CHEBI:60344"/>
    </ligand>
    <ligandPart>
        <name>Fe</name>
        <dbReference type="ChEBI" id="CHEBI:18248"/>
    </ligandPart>
</feature>
<dbReference type="PROSITE" id="PS50292">
    <property type="entry name" value="PEROXIDASE_3"/>
    <property type="match status" value="1"/>
</dbReference>
<dbReference type="InterPro" id="IPR037120">
    <property type="entry name" value="Haem_peroxidase_sf_animal"/>
</dbReference>
<organism evidence="8 9">
    <name type="scientific">Rhipicephalus microplus</name>
    <name type="common">Cattle tick</name>
    <name type="synonym">Boophilus microplus</name>
    <dbReference type="NCBI Taxonomy" id="6941"/>
    <lineage>
        <taxon>Eukaryota</taxon>
        <taxon>Metazoa</taxon>
        <taxon>Ecdysozoa</taxon>
        <taxon>Arthropoda</taxon>
        <taxon>Chelicerata</taxon>
        <taxon>Arachnida</taxon>
        <taxon>Acari</taxon>
        <taxon>Parasitiformes</taxon>
        <taxon>Ixodida</taxon>
        <taxon>Ixodoidea</taxon>
        <taxon>Ixodidae</taxon>
        <taxon>Rhipicephalinae</taxon>
        <taxon>Rhipicephalus</taxon>
        <taxon>Boophilus</taxon>
    </lineage>
</organism>
<dbReference type="Pfam" id="PF03098">
    <property type="entry name" value="An_peroxidase"/>
    <property type="match status" value="1"/>
</dbReference>
<evidence type="ECO:0000313" key="8">
    <source>
        <dbReference type="EMBL" id="KAH7932313.1"/>
    </source>
</evidence>
<dbReference type="PANTHER" id="PTHR11475">
    <property type="entry name" value="OXIDASE/PEROXIDASE"/>
    <property type="match status" value="1"/>
</dbReference>
<keyword evidence="6" id="KW-0408">Iron</keyword>
<dbReference type="Proteomes" id="UP000821866">
    <property type="component" value="Unassembled WGS sequence"/>
</dbReference>
<comment type="caution">
    <text evidence="8">The sequence shown here is derived from an EMBL/GenBank/DDBJ whole genome shotgun (WGS) entry which is preliminary data.</text>
</comment>
<evidence type="ECO:0008006" key="10">
    <source>
        <dbReference type="Google" id="ProtNLM"/>
    </source>
</evidence>
<dbReference type="InterPro" id="IPR019791">
    <property type="entry name" value="Haem_peroxidase_animal"/>
</dbReference>
<comment type="subcellular location">
    <subcellularLocation>
        <location evidence="1">Secreted</location>
    </subcellularLocation>
</comment>
<reference evidence="8" key="2">
    <citation type="submission" date="2021-09" db="EMBL/GenBank/DDBJ databases">
        <authorList>
            <person name="Jia N."/>
            <person name="Wang J."/>
            <person name="Shi W."/>
            <person name="Du L."/>
            <person name="Sun Y."/>
            <person name="Zhan W."/>
            <person name="Jiang J."/>
            <person name="Wang Q."/>
            <person name="Zhang B."/>
            <person name="Ji P."/>
            <person name="Sakyi L.B."/>
            <person name="Cui X."/>
            <person name="Yuan T."/>
            <person name="Jiang B."/>
            <person name="Yang W."/>
            <person name="Lam T.T.-Y."/>
            <person name="Chang Q."/>
            <person name="Ding S."/>
            <person name="Wang X."/>
            <person name="Zhu J."/>
            <person name="Ruan X."/>
            <person name="Zhao L."/>
            <person name="Wei J."/>
            <person name="Que T."/>
            <person name="Du C."/>
            <person name="Cheng J."/>
            <person name="Dai P."/>
            <person name="Han X."/>
            <person name="Huang E."/>
            <person name="Gao Y."/>
            <person name="Liu J."/>
            <person name="Shao H."/>
            <person name="Ye R."/>
            <person name="Li L."/>
            <person name="Wei W."/>
            <person name="Wang X."/>
            <person name="Wang C."/>
            <person name="Huo Q."/>
            <person name="Li W."/>
            <person name="Guo W."/>
            <person name="Chen H."/>
            <person name="Chen S."/>
            <person name="Zhou L."/>
            <person name="Zhou L."/>
            <person name="Ni X."/>
            <person name="Tian J."/>
            <person name="Zhou Y."/>
            <person name="Sheng Y."/>
            <person name="Liu T."/>
            <person name="Pan Y."/>
            <person name="Xia L."/>
            <person name="Li J."/>
            <person name="Zhao F."/>
            <person name="Cao W."/>
        </authorList>
    </citation>
    <scope>NUCLEOTIDE SEQUENCE</scope>
    <source>
        <strain evidence="8">Rmic-2018</strain>
        <tissue evidence="8">Larvae</tissue>
    </source>
</reference>
<accession>A0A9J6CUS3</accession>
<dbReference type="EMBL" id="JABSTU010006786">
    <property type="protein sequence ID" value="KAH7932313.1"/>
    <property type="molecule type" value="Genomic_DNA"/>
</dbReference>
<keyword evidence="6" id="KW-0349">Heme</keyword>
<dbReference type="PANTHER" id="PTHR11475:SF4">
    <property type="entry name" value="CHORION PEROXIDASE"/>
    <property type="match status" value="1"/>
</dbReference>
<dbReference type="GO" id="GO:0005576">
    <property type="term" value="C:extracellular region"/>
    <property type="evidence" value="ECO:0007669"/>
    <property type="project" value="UniProtKB-SubCell"/>
</dbReference>
<feature type="compositionally biased region" description="Low complexity" evidence="7">
    <location>
        <begin position="172"/>
        <end position="188"/>
    </location>
</feature>
<dbReference type="GO" id="GO:0020037">
    <property type="term" value="F:heme binding"/>
    <property type="evidence" value="ECO:0007669"/>
    <property type="project" value="InterPro"/>
</dbReference>
<keyword evidence="6" id="KW-0479">Metal-binding</keyword>
<proteinExistence type="predicted"/>